<dbReference type="EMBL" id="DF820457">
    <property type="protein sequence ID" value="GAK51425.1"/>
    <property type="molecule type" value="Genomic_DNA"/>
</dbReference>
<dbReference type="AlphaFoldDB" id="A0A081BM09"/>
<feature type="transmembrane region" description="Helical" evidence="5">
    <location>
        <begin position="171"/>
        <end position="189"/>
    </location>
</feature>
<evidence type="ECO:0000256" key="5">
    <source>
        <dbReference type="SAM" id="Phobius"/>
    </source>
</evidence>
<evidence type="ECO:0000256" key="3">
    <source>
        <dbReference type="ARBA" id="ARBA00022989"/>
    </source>
</evidence>
<dbReference type="PANTHER" id="PTHR37422:SF13">
    <property type="entry name" value="LIPOPOLYSACCHARIDE BIOSYNTHESIS PROTEIN PA4999-RELATED"/>
    <property type="match status" value="1"/>
</dbReference>
<feature type="domain" description="O-antigen ligase-related" evidence="6">
    <location>
        <begin position="204"/>
        <end position="377"/>
    </location>
</feature>
<dbReference type="GO" id="GO:0016020">
    <property type="term" value="C:membrane"/>
    <property type="evidence" value="ECO:0007669"/>
    <property type="project" value="UniProtKB-SubCell"/>
</dbReference>
<protein>
    <submittedName>
        <fullName evidence="8">O-antigen polymerase</fullName>
    </submittedName>
</protein>
<evidence type="ECO:0000259" key="6">
    <source>
        <dbReference type="Pfam" id="PF04932"/>
    </source>
</evidence>
<reference evidence="8" key="1">
    <citation type="journal article" date="2015" name="PeerJ">
        <title>First genomic representation of candidate bacterial phylum KSB3 points to enhanced environmental sensing as a trigger of wastewater bulking.</title>
        <authorList>
            <person name="Sekiguchi Y."/>
            <person name="Ohashi A."/>
            <person name="Parks D.H."/>
            <person name="Yamauchi T."/>
            <person name="Tyson G.W."/>
            <person name="Hugenholtz P."/>
        </authorList>
    </citation>
    <scope>NUCLEOTIDE SEQUENCE [LARGE SCALE GENOMIC DNA]</scope>
</reference>
<dbReference type="InterPro" id="IPR045979">
    <property type="entry name" value="DUF5935"/>
</dbReference>
<dbReference type="Pfam" id="PF19358">
    <property type="entry name" value="DUF5935"/>
    <property type="match status" value="1"/>
</dbReference>
<evidence type="ECO:0000256" key="1">
    <source>
        <dbReference type="ARBA" id="ARBA00004141"/>
    </source>
</evidence>
<evidence type="ECO:0000256" key="4">
    <source>
        <dbReference type="ARBA" id="ARBA00023136"/>
    </source>
</evidence>
<organism evidence="8">
    <name type="scientific">Candidatus Moduliflexus flocculans</name>
    <dbReference type="NCBI Taxonomy" id="1499966"/>
    <lineage>
        <taxon>Bacteria</taxon>
        <taxon>Candidatus Moduliflexota</taxon>
        <taxon>Candidatus Moduliflexia</taxon>
        <taxon>Candidatus Moduliflexales</taxon>
        <taxon>Candidatus Moduliflexaceae</taxon>
    </lineage>
</organism>
<keyword evidence="3 5" id="KW-1133">Transmembrane helix</keyword>
<feature type="domain" description="DUF5935" evidence="7">
    <location>
        <begin position="1"/>
        <end position="144"/>
    </location>
</feature>
<keyword evidence="2 5" id="KW-0812">Transmembrane</keyword>
<feature type="transmembrane region" description="Helical" evidence="5">
    <location>
        <begin position="196"/>
        <end position="214"/>
    </location>
</feature>
<proteinExistence type="predicted"/>
<gene>
    <name evidence="8" type="ORF">U14_02669</name>
</gene>
<dbReference type="Pfam" id="PF04932">
    <property type="entry name" value="Wzy_C"/>
    <property type="match status" value="1"/>
</dbReference>
<comment type="subcellular location">
    <subcellularLocation>
        <location evidence="1">Membrane</location>
        <topology evidence="1">Multi-pass membrane protein</topology>
    </subcellularLocation>
</comment>
<dbReference type="InterPro" id="IPR051533">
    <property type="entry name" value="WaaL-like"/>
</dbReference>
<feature type="transmembrane region" description="Helical" evidence="5">
    <location>
        <begin position="244"/>
        <end position="262"/>
    </location>
</feature>
<feature type="transmembrane region" description="Helical" evidence="5">
    <location>
        <begin position="362"/>
        <end position="384"/>
    </location>
</feature>
<dbReference type="HOGENOM" id="CLU_625181_0_0_0"/>
<feature type="transmembrane region" description="Helical" evidence="5">
    <location>
        <begin position="133"/>
        <end position="151"/>
    </location>
</feature>
<dbReference type="Proteomes" id="UP000030700">
    <property type="component" value="Unassembled WGS sequence"/>
</dbReference>
<dbReference type="InterPro" id="IPR007016">
    <property type="entry name" value="O-antigen_ligase-rel_domated"/>
</dbReference>
<keyword evidence="4 5" id="KW-0472">Membrane</keyword>
<feature type="transmembrane region" description="Helical" evidence="5">
    <location>
        <begin position="77"/>
        <end position="98"/>
    </location>
</feature>
<dbReference type="PANTHER" id="PTHR37422">
    <property type="entry name" value="TEICHURONIC ACID BIOSYNTHESIS PROTEIN TUAE"/>
    <property type="match status" value="1"/>
</dbReference>
<keyword evidence="9" id="KW-1185">Reference proteome</keyword>
<dbReference type="STRING" id="1499966.U14_02669"/>
<feature type="transmembrane region" description="Helical" evidence="5">
    <location>
        <begin position="7"/>
        <end position="34"/>
    </location>
</feature>
<feature type="transmembrane region" description="Helical" evidence="5">
    <location>
        <begin position="405"/>
        <end position="425"/>
    </location>
</feature>
<name>A0A081BM09_9BACT</name>
<evidence type="ECO:0000313" key="8">
    <source>
        <dbReference type="EMBL" id="GAK51425.1"/>
    </source>
</evidence>
<evidence type="ECO:0000256" key="2">
    <source>
        <dbReference type="ARBA" id="ARBA00022692"/>
    </source>
</evidence>
<sequence>MRRLFVILIFWSPILFTFYDPYFGVVSYVLMNVIRPEQLMWGDRSAAGRIYLFTQAACFFSWLFNRNKEHLHGQDNPIPTQIFLLILFVSDMFIVTFFSEYAESAAWSSIFWKTTLFCFMMSKSVSSPKKMELLYVFVLIWMILLALWGFQQKFSGNTRMEGLGGEMLSDINDLSSVYVMYVPMAYYSLFSRKKWIRLGVAIPSFLIFVIFILFGGSRGAFLGLIVCMGLIFLRAQGVQKLKMVATMVFIGGLLGFVLAHIAPEGFFDEYTARLKTIKGQEDTTTGQVERESSSQGRIAMWQGAWTVFTKNPQYWWTGVGLRCYPSMYYKYFDEISAVLSEEDLSYIYNNGLGGKAIHNAQINILMSGGIPLAILWASLFFFSWQQAHSFPKKYPKIAQGVNLHNYANALEIGIIGWLVCMSFLNIEFVDFFYWHVTMIGVLNNMGKAQLQREHSGVEEDEEEEKASIRIATRRPAFSRF</sequence>
<evidence type="ECO:0000259" key="7">
    <source>
        <dbReference type="Pfam" id="PF19358"/>
    </source>
</evidence>
<evidence type="ECO:0000313" key="9">
    <source>
        <dbReference type="Proteomes" id="UP000030700"/>
    </source>
</evidence>
<accession>A0A081BM09</accession>
<feature type="transmembrane region" description="Helical" evidence="5">
    <location>
        <begin position="46"/>
        <end position="65"/>
    </location>
</feature>